<evidence type="ECO:0000313" key="4">
    <source>
        <dbReference type="Proteomes" id="UP000452235"/>
    </source>
</evidence>
<keyword evidence="1" id="KW-0175">Coiled coil</keyword>
<dbReference type="PANTHER" id="PTHR47357:SF1">
    <property type="entry name" value="SPINDLE POLE BODY COMPONENT 110"/>
    <property type="match status" value="1"/>
</dbReference>
<feature type="compositionally biased region" description="Polar residues" evidence="2">
    <location>
        <begin position="899"/>
        <end position="922"/>
    </location>
</feature>
<keyword evidence="4" id="KW-1185">Reference proteome</keyword>
<feature type="coiled-coil region" evidence="1">
    <location>
        <begin position="462"/>
        <end position="533"/>
    </location>
</feature>
<organism evidence="3 4">
    <name type="scientific">Aspergillus terreus</name>
    <dbReference type="NCBI Taxonomy" id="33178"/>
    <lineage>
        <taxon>Eukaryota</taxon>
        <taxon>Fungi</taxon>
        <taxon>Dikarya</taxon>
        <taxon>Ascomycota</taxon>
        <taxon>Pezizomycotina</taxon>
        <taxon>Eurotiomycetes</taxon>
        <taxon>Eurotiomycetidae</taxon>
        <taxon>Eurotiales</taxon>
        <taxon>Aspergillaceae</taxon>
        <taxon>Aspergillus</taxon>
        <taxon>Aspergillus subgen. Circumdati</taxon>
    </lineage>
</organism>
<feature type="coiled-coil region" evidence="1">
    <location>
        <begin position="378"/>
        <end position="405"/>
    </location>
</feature>
<dbReference type="OrthoDB" id="4201669at2759"/>
<dbReference type="GO" id="GO:0005200">
    <property type="term" value="F:structural constituent of cytoskeleton"/>
    <property type="evidence" value="ECO:0007669"/>
    <property type="project" value="TreeGrafter"/>
</dbReference>
<sequence length="922" mass="103207">MSTGIQDSEILEGSCVRGPKKRRRTSGRKASSNSVVPADSDTQMTEEALFQVLISRMKEREEKEAAALDAREELEGKLSILVEENQVLRRQLEAMAIRLQKKIAESKLYRSQIDGWNTRVANFKGLLNEVGSDYETLRSEVVHLKTSKESLAGDSREISTEIEDLRSQVSNVTNTMSEVRSGIAKSRDSINSLQLALTSEEAKCASVQVQLSDEKKRVLSLEAYIRETSNAQSAVLSCLRADQLNLVKKLDSALESMNKRLEVSHTSTKSVLENALKECLESLSHMNEEYTEGKIDIQKYNETFQEAATRMEEATLTLAAELRTGSETNRNLSTELRSQLQRVKDEIGPGSTLSEQLTTTKTSCTSLGDNLNISLSRVEQLDKSIKDAQDREHNLMEQMGHLQEKLSEFKALPDREEEDNYASTSKQVELEDRLKLMSTELADSVNNVQTKEDEITQLNVALLEATGRLHDAETRANQAETEVTGLQERVKSIEVEVRAELTRASVISRDQIKAKYEQNLHELLREKTEACSAVEAMANKLLAVEKSLVSTPVLPPPMILANYIQVESEETWGKRMKELEELIAEKERQIQHMDSQCTEKEQKLVEKDAEIKRLQDEEAVRTAEKTSLLQLLNAANEEVLSLESKLSMLNTDTKEEPQRRLATLQSDILKKEEEYNKICSELSAANLECSKLESGKTKAKAEIYALLRRVQDSEAWLKKIRESMCQNGMMSPEQPFSEVWGKLESLLNSSSKVQLKSPGHDNLVAFPNIGGLSKYAHSEFTEMLLLTPEEKEIGKTTSAEGKAELVGRPVIPLAKEHVDIVPSTQRTEEGNAEVQTCEKSRLDPGSLDKPEIPACKIKAVTFEMEDQGTPAAECKAEEPGHGIDSGTSKKPSGARKSTRTNQRTYNKSNKIGVWQQQDAIRE</sequence>
<evidence type="ECO:0000313" key="3">
    <source>
        <dbReference type="EMBL" id="GFF18489.1"/>
    </source>
</evidence>
<reference evidence="3 4" key="1">
    <citation type="submission" date="2020-01" db="EMBL/GenBank/DDBJ databases">
        <title>Aspergillus terreus IFO 6365 whole genome shotgun sequence.</title>
        <authorList>
            <person name="Kanamasa S."/>
            <person name="Takahashi H."/>
        </authorList>
    </citation>
    <scope>NUCLEOTIDE SEQUENCE [LARGE SCALE GENOMIC DNA]</scope>
    <source>
        <strain evidence="3 4">IFO 6365</strain>
    </source>
</reference>
<feature type="region of interest" description="Disordered" evidence="2">
    <location>
        <begin position="823"/>
        <end position="845"/>
    </location>
</feature>
<name>A0A5M3Z6V0_ASPTE</name>
<gene>
    <name evidence="3" type="ORF">ATEIFO6365_0008043300</name>
</gene>
<dbReference type="EMBL" id="BLJY01000008">
    <property type="protein sequence ID" value="GFF18489.1"/>
    <property type="molecule type" value="Genomic_DNA"/>
</dbReference>
<dbReference type="VEuPathDB" id="FungiDB:ATEG_06687"/>
<feature type="compositionally biased region" description="Basic residues" evidence="2">
    <location>
        <begin position="18"/>
        <end position="27"/>
    </location>
</feature>
<feature type="compositionally biased region" description="Polar residues" evidence="2">
    <location>
        <begin position="28"/>
        <end position="41"/>
    </location>
</feature>
<feature type="coiled-coil region" evidence="1">
    <location>
        <begin position="569"/>
        <end position="652"/>
    </location>
</feature>
<feature type="region of interest" description="Disordered" evidence="2">
    <location>
        <begin position="1"/>
        <end position="41"/>
    </location>
</feature>
<feature type="coiled-coil region" evidence="1">
    <location>
        <begin position="57"/>
        <end position="105"/>
    </location>
</feature>
<dbReference type="Gene3D" id="1.20.5.170">
    <property type="match status" value="1"/>
</dbReference>
<dbReference type="AlphaFoldDB" id="A0A5M3Z6V0"/>
<dbReference type="Gene3D" id="1.10.287.1490">
    <property type="match status" value="1"/>
</dbReference>
<feature type="compositionally biased region" description="Basic and acidic residues" evidence="2">
    <location>
        <begin position="836"/>
        <end position="845"/>
    </location>
</feature>
<protein>
    <submittedName>
        <fullName evidence="3">Rootletin</fullName>
    </submittedName>
</protein>
<evidence type="ECO:0000256" key="2">
    <source>
        <dbReference type="SAM" id="MobiDB-lite"/>
    </source>
</evidence>
<dbReference type="GO" id="GO:0005856">
    <property type="term" value="C:cytoskeleton"/>
    <property type="evidence" value="ECO:0007669"/>
    <property type="project" value="TreeGrafter"/>
</dbReference>
<comment type="caution">
    <text evidence="3">The sequence shown here is derived from an EMBL/GenBank/DDBJ whole genome shotgun (WGS) entry which is preliminary data.</text>
</comment>
<proteinExistence type="predicted"/>
<accession>A0A5M3Z6V0</accession>
<dbReference type="Proteomes" id="UP000452235">
    <property type="component" value="Unassembled WGS sequence"/>
</dbReference>
<dbReference type="PANTHER" id="PTHR47357">
    <property type="entry name" value="COP1-INTERACTIVE PROTEIN 1"/>
    <property type="match status" value="1"/>
</dbReference>
<feature type="region of interest" description="Disordered" evidence="2">
    <location>
        <begin position="867"/>
        <end position="922"/>
    </location>
</feature>
<evidence type="ECO:0000256" key="1">
    <source>
        <dbReference type="SAM" id="Coils"/>
    </source>
</evidence>